<keyword evidence="6 8" id="KW-1133">Transmembrane helix</keyword>
<feature type="transmembrane region" description="Helical" evidence="8">
    <location>
        <begin position="15"/>
        <end position="34"/>
    </location>
</feature>
<dbReference type="RefSeq" id="WP_188803225.1">
    <property type="nucleotide sequence ID" value="NZ_BMOK01000009.1"/>
</dbReference>
<dbReference type="GO" id="GO:0009401">
    <property type="term" value="P:phosphoenolpyruvate-dependent sugar phosphotransferase system"/>
    <property type="evidence" value="ECO:0007669"/>
    <property type="project" value="InterPro"/>
</dbReference>
<accession>A0A917S4I1</accession>
<sequence length="369" mass="38358">MQKEKMTVKAFVNNVLAGHAIGIVAGLIPSALLGELSKALMIRLPVFGIIYHLVTIYMLAVPLLIGAAVAFKFKLKPIPMACVAAAAWVGSGALEFTPNGIMINGMGDLVNILVTISLTCGLVLLIGGRLGSFEPLVMPLIVCTIGGGLGLAAYPYVHAITLGLGKMINSFSVLQPIPMGILIAASFSVIMISPVSTVAIATAIGMSGLASGAGNLGCVAAAVGMFIGGLRVNKIGLSLSIVLGTPKIMIATMIRQPKIVIPIMLNAALLGTLGALFQIKGTPISAGFGFSGLVGPINAVRFMTGGPTAANLLIIGLVFIAVPFAGGFFFEWLCRKVLHLYKSEDYGTEMPDLKKEKPGQQPQFVLEKI</sequence>
<comment type="subcellular location">
    <subcellularLocation>
        <location evidence="1">Cell membrane</location>
        <topology evidence="1">Multi-pass membrane protein</topology>
    </subcellularLocation>
</comment>
<feature type="transmembrane region" description="Helical" evidence="8">
    <location>
        <begin position="177"/>
        <end position="203"/>
    </location>
</feature>
<protein>
    <recommendedName>
        <fullName evidence="9">Phosphotransferase system EIIC domain-containing protein</fullName>
    </recommendedName>
</protein>
<evidence type="ECO:0000256" key="5">
    <source>
        <dbReference type="ARBA" id="ARBA00022692"/>
    </source>
</evidence>
<feature type="transmembrane region" description="Helical" evidence="8">
    <location>
        <begin position="235"/>
        <end position="253"/>
    </location>
</feature>
<evidence type="ECO:0000313" key="10">
    <source>
        <dbReference type="EMBL" id="GGL57276.1"/>
    </source>
</evidence>
<evidence type="ECO:0000256" key="6">
    <source>
        <dbReference type="ARBA" id="ARBA00022989"/>
    </source>
</evidence>
<evidence type="ECO:0000256" key="7">
    <source>
        <dbReference type="ARBA" id="ARBA00023136"/>
    </source>
</evidence>
<feature type="domain" description="Phosphotransferase system EIIC" evidence="9">
    <location>
        <begin position="14"/>
        <end position="346"/>
    </location>
</feature>
<proteinExistence type="predicted"/>
<feature type="transmembrane region" description="Helical" evidence="8">
    <location>
        <begin position="46"/>
        <end position="71"/>
    </location>
</feature>
<dbReference type="GO" id="GO:0008982">
    <property type="term" value="F:protein-N(PI)-phosphohistidine-sugar phosphotransferase activity"/>
    <property type="evidence" value="ECO:0007669"/>
    <property type="project" value="InterPro"/>
</dbReference>
<evidence type="ECO:0000313" key="11">
    <source>
        <dbReference type="Proteomes" id="UP000654670"/>
    </source>
</evidence>
<feature type="transmembrane region" description="Helical" evidence="8">
    <location>
        <begin position="309"/>
        <end position="333"/>
    </location>
</feature>
<keyword evidence="3" id="KW-1003">Cell membrane</keyword>
<evidence type="ECO:0000256" key="4">
    <source>
        <dbReference type="ARBA" id="ARBA00022597"/>
    </source>
</evidence>
<keyword evidence="7 8" id="KW-0472">Membrane</keyword>
<feature type="transmembrane region" description="Helical" evidence="8">
    <location>
        <begin position="209"/>
        <end position="228"/>
    </location>
</feature>
<name>A0A917S4I1_9BACL</name>
<reference evidence="10" key="2">
    <citation type="submission" date="2020-09" db="EMBL/GenBank/DDBJ databases">
        <authorList>
            <person name="Sun Q."/>
            <person name="Ohkuma M."/>
        </authorList>
    </citation>
    <scope>NUCLEOTIDE SEQUENCE</scope>
    <source>
        <strain evidence="10">JCM 15325</strain>
    </source>
</reference>
<feature type="transmembrane region" description="Helical" evidence="8">
    <location>
        <begin position="136"/>
        <end position="157"/>
    </location>
</feature>
<reference evidence="10" key="1">
    <citation type="journal article" date="2014" name="Int. J. Syst. Evol. Microbiol.">
        <title>Complete genome sequence of Corynebacterium casei LMG S-19264T (=DSM 44701T), isolated from a smear-ripened cheese.</title>
        <authorList>
            <consortium name="US DOE Joint Genome Institute (JGI-PGF)"/>
            <person name="Walter F."/>
            <person name="Albersmeier A."/>
            <person name="Kalinowski J."/>
            <person name="Ruckert C."/>
        </authorList>
    </citation>
    <scope>NUCLEOTIDE SEQUENCE</scope>
    <source>
        <strain evidence="10">JCM 15325</strain>
    </source>
</reference>
<dbReference type="InterPro" id="IPR003352">
    <property type="entry name" value="PTS_EIIC"/>
</dbReference>
<dbReference type="AlphaFoldDB" id="A0A917S4I1"/>
<organism evidence="10 11">
    <name type="scientific">Sporolactobacillus putidus</name>
    <dbReference type="NCBI Taxonomy" id="492735"/>
    <lineage>
        <taxon>Bacteria</taxon>
        <taxon>Bacillati</taxon>
        <taxon>Bacillota</taxon>
        <taxon>Bacilli</taxon>
        <taxon>Bacillales</taxon>
        <taxon>Sporolactobacillaceae</taxon>
        <taxon>Sporolactobacillus</taxon>
    </lineage>
</organism>
<dbReference type="Pfam" id="PF13303">
    <property type="entry name" value="PTS_EIIC_2"/>
    <property type="match status" value="1"/>
</dbReference>
<evidence type="ECO:0000256" key="3">
    <source>
        <dbReference type="ARBA" id="ARBA00022475"/>
    </source>
</evidence>
<feature type="transmembrane region" description="Helical" evidence="8">
    <location>
        <begin position="259"/>
        <end position="277"/>
    </location>
</feature>
<keyword evidence="4" id="KW-0762">Sugar transport</keyword>
<dbReference type="EMBL" id="BMOK01000009">
    <property type="protein sequence ID" value="GGL57276.1"/>
    <property type="molecule type" value="Genomic_DNA"/>
</dbReference>
<evidence type="ECO:0000256" key="2">
    <source>
        <dbReference type="ARBA" id="ARBA00022448"/>
    </source>
</evidence>
<dbReference type="GO" id="GO:0005886">
    <property type="term" value="C:plasma membrane"/>
    <property type="evidence" value="ECO:0007669"/>
    <property type="project" value="UniProtKB-SubCell"/>
</dbReference>
<evidence type="ECO:0000256" key="1">
    <source>
        <dbReference type="ARBA" id="ARBA00004651"/>
    </source>
</evidence>
<keyword evidence="5 8" id="KW-0812">Transmembrane</keyword>
<keyword evidence="11" id="KW-1185">Reference proteome</keyword>
<feature type="transmembrane region" description="Helical" evidence="8">
    <location>
        <begin position="109"/>
        <end position="130"/>
    </location>
</feature>
<keyword evidence="2" id="KW-0813">Transport</keyword>
<dbReference type="Proteomes" id="UP000654670">
    <property type="component" value="Unassembled WGS sequence"/>
</dbReference>
<comment type="caution">
    <text evidence="10">The sequence shown here is derived from an EMBL/GenBank/DDBJ whole genome shotgun (WGS) entry which is preliminary data.</text>
</comment>
<evidence type="ECO:0000259" key="9">
    <source>
        <dbReference type="Pfam" id="PF13303"/>
    </source>
</evidence>
<feature type="transmembrane region" description="Helical" evidence="8">
    <location>
        <begin position="284"/>
        <end position="303"/>
    </location>
</feature>
<gene>
    <name evidence="10" type="ORF">GCM10007968_21620</name>
</gene>
<evidence type="ECO:0000256" key="8">
    <source>
        <dbReference type="SAM" id="Phobius"/>
    </source>
</evidence>